<evidence type="ECO:0000256" key="1">
    <source>
        <dbReference type="SAM" id="MobiDB-lite"/>
    </source>
</evidence>
<feature type="region of interest" description="Disordered" evidence="1">
    <location>
        <begin position="20"/>
        <end position="64"/>
    </location>
</feature>
<feature type="compositionally biased region" description="Polar residues" evidence="1">
    <location>
        <begin position="27"/>
        <end position="54"/>
    </location>
</feature>
<dbReference type="EMBL" id="CAACVG010008362">
    <property type="protein sequence ID" value="VEN49460.1"/>
    <property type="molecule type" value="Genomic_DNA"/>
</dbReference>
<keyword evidence="3" id="KW-1185">Reference proteome</keyword>
<name>A0A653CNJ6_CALMS</name>
<dbReference type="AlphaFoldDB" id="A0A653CNJ6"/>
<reference evidence="2 3" key="1">
    <citation type="submission" date="2019-01" db="EMBL/GenBank/DDBJ databases">
        <authorList>
            <person name="Sayadi A."/>
        </authorList>
    </citation>
    <scope>NUCLEOTIDE SEQUENCE [LARGE SCALE GENOMIC DNA]</scope>
</reference>
<accession>A0A653CNJ6</accession>
<dbReference type="Proteomes" id="UP000410492">
    <property type="component" value="Unassembled WGS sequence"/>
</dbReference>
<evidence type="ECO:0000313" key="3">
    <source>
        <dbReference type="Proteomes" id="UP000410492"/>
    </source>
</evidence>
<proteinExistence type="predicted"/>
<gene>
    <name evidence="2" type="ORF">CALMAC_LOCUS10564</name>
</gene>
<sequence>MSNILDAENIKHVNLPPNKIISHHPAQLSSPHCSENTKKTTSNEVEGANSTKPVQSKKLSDIPLHLSDDGYTNMQKHSEEQEDGKVSNRNGDYTCCKCTKCDCCQFCKGEFFEKDTFAKFKEAKKHNQDCQAYGERIRDKFISDTDDLYTSRQCHTSKPNQGSGKKYKGAKSQTFINADRNSDSLEELRQSKENRPCDTDIYKINISRTGKNIPLKHVKTCSLDGKPLAISNVKSPSFPPQKFMGNDDGETVAQIDKNYESGTTSTLMIECPDMTCCISNRRMYCSTSK</sequence>
<protein>
    <submittedName>
        <fullName evidence="2">Uncharacterized protein</fullName>
    </submittedName>
</protein>
<evidence type="ECO:0000313" key="2">
    <source>
        <dbReference type="EMBL" id="VEN49460.1"/>
    </source>
</evidence>
<organism evidence="2 3">
    <name type="scientific">Callosobruchus maculatus</name>
    <name type="common">Southern cowpea weevil</name>
    <name type="synonym">Pulse bruchid</name>
    <dbReference type="NCBI Taxonomy" id="64391"/>
    <lineage>
        <taxon>Eukaryota</taxon>
        <taxon>Metazoa</taxon>
        <taxon>Ecdysozoa</taxon>
        <taxon>Arthropoda</taxon>
        <taxon>Hexapoda</taxon>
        <taxon>Insecta</taxon>
        <taxon>Pterygota</taxon>
        <taxon>Neoptera</taxon>
        <taxon>Endopterygota</taxon>
        <taxon>Coleoptera</taxon>
        <taxon>Polyphaga</taxon>
        <taxon>Cucujiformia</taxon>
        <taxon>Chrysomeloidea</taxon>
        <taxon>Chrysomelidae</taxon>
        <taxon>Bruchinae</taxon>
        <taxon>Bruchini</taxon>
        <taxon>Callosobruchus</taxon>
    </lineage>
</organism>